<evidence type="ECO:0000256" key="15">
    <source>
        <dbReference type="ARBA" id="ARBA00022833"/>
    </source>
</evidence>
<evidence type="ECO:0000256" key="3">
    <source>
        <dbReference type="ARBA" id="ARBA00001956"/>
    </source>
</evidence>
<evidence type="ECO:0000256" key="13">
    <source>
        <dbReference type="ARBA" id="ARBA00022691"/>
    </source>
</evidence>
<dbReference type="Pfam" id="PF02607">
    <property type="entry name" value="B12-binding_2"/>
    <property type="match status" value="1"/>
</dbReference>
<evidence type="ECO:0000313" key="26">
    <source>
        <dbReference type="Proteomes" id="UP000050833"/>
    </source>
</evidence>
<evidence type="ECO:0000256" key="16">
    <source>
        <dbReference type="ARBA" id="ARBA00023167"/>
    </source>
</evidence>
<keyword evidence="16" id="KW-0486">Methionine biosynthesis</keyword>
<dbReference type="GO" id="GO:0032259">
    <property type="term" value="P:methylation"/>
    <property type="evidence" value="ECO:0007669"/>
    <property type="project" value="UniProtKB-KW"/>
</dbReference>
<comment type="function">
    <text evidence="18">Catalyzes the transfer of a methyl group from methyl-cobalamin to homocysteine, yielding enzyme-bound cob(I)alamin and methionine. Subsequently, remethylates the cofactor using methyltetrahydrofolate.</text>
</comment>
<sequence>MTKKEFRDRIKKSKLILDGATGSNLQKRGMPVGVCPEEWIIENSEVLKQLQIEYIQAGSDVLYAPTFSGNRIKLEEYGLDDKLSEINTKLVEISKAAVDEGLTDEEKKAGREVYIAGDITMTGKQVYPVGPLMFEELVDIYKEQIRCIADAGIDFIVVETMMSLQECRAAVIAAKEVCELPVMVTLTFNEDGRTLYGTNPETAALVMTTLGVDAVGVNCSTGPDKMIEIVKTMTEYADIPIVAKPNAGLPKLEDGVTIYDMGPEEFAREMMPLVEAGADVVGGCCGTTPEHIRLLNELLIEKGYKDGGSFEKREGKVLRRALSTERNVLPIDLDGDFLIIGERINPTGKKALQAQLREGSLDMVCEMAESQEEFGASILDVNMGMNGIDENEMMLKCVNELTLVSNLPLSIDSSHPSVVEAALRIYPGRALINSISLEPEKFEKLIPVARKYGAMFILLPLSEAGLPKDIDEKKEIIHTILERAYEFGLTKDDVVVDGLVATIGANRNAAKETMETISYCKNDIGVATACGLSNISFGLPERMFVNSSFMSIAISHGLTMAIANPSQDLLMHSMFAADLLMNKPESDTRYINRVTGRKLSVLSGDIDASQVTAQAGNTASASDIDSDVPKDDKLFEAVVKGRSKKIEELVREALDNGADAQSIIDKSLIPAITHVGKLFDKQIYYLPQLISSAETMELGIGVLEPVLAQNKDKEPLGTIVMATVEHDIHDIGKNLVVLMLKNYGYDVIDLGKDVPAETIIEAAKEHNADIIGLSALMTTTMMEMKKVVNLVKENNMDTLVIIGGAVITQGFADEIGADGYSEDAQNAVEVVGKLLAERDKNK</sequence>
<comment type="pathway">
    <text evidence="4">Amino-acid biosynthesis; L-methionine biosynthesis via de novo pathway; L-methionine from L-homocysteine (MetH route): step 1/1.</text>
</comment>
<accession>A0AAW3JUJ6</accession>
<dbReference type="InterPro" id="IPR003726">
    <property type="entry name" value="HCY_dom"/>
</dbReference>
<evidence type="ECO:0000313" key="25">
    <source>
        <dbReference type="EMBL" id="KQC86248.1"/>
    </source>
</evidence>
<comment type="catalytic activity">
    <reaction evidence="1">
        <text>(6S)-5-methyl-5,6,7,8-tetrahydrofolate + L-homocysteine = (6S)-5,6,7,8-tetrahydrofolate + L-methionine</text>
        <dbReference type="Rhea" id="RHEA:11172"/>
        <dbReference type="ChEBI" id="CHEBI:18608"/>
        <dbReference type="ChEBI" id="CHEBI:57453"/>
        <dbReference type="ChEBI" id="CHEBI:57844"/>
        <dbReference type="ChEBI" id="CHEBI:58199"/>
        <dbReference type="EC" id="2.1.1.13"/>
    </reaction>
</comment>
<keyword evidence="15 20" id="KW-0862">Zinc</keyword>
<evidence type="ECO:0000256" key="20">
    <source>
        <dbReference type="PROSITE-ProRule" id="PRU00333"/>
    </source>
</evidence>
<evidence type="ECO:0000259" key="21">
    <source>
        <dbReference type="PROSITE" id="PS50970"/>
    </source>
</evidence>
<dbReference type="InterPro" id="IPR017215">
    <property type="entry name" value="MetH_bac"/>
</dbReference>
<dbReference type="GO" id="GO:0046872">
    <property type="term" value="F:metal ion binding"/>
    <property type="evidence" value="ECO:0007669"/>
    <property type="project" value="UniProtKB-KW"/>
</dbReference>
<dbReference type="Gene3D" id="1.10.1240.10">
    <property type="entry name" value="Methionine synthase domain"/>
    <property type="match status" value="1"/>
</dbReference>
<protein>
    <recommendedName>
        <fullName evidence="8">Methionine synthase</fullName>
        <ecNumber evidence="7">2.1.1.13</ecNumber>
    </recommendedName>
    <alternativeName>
        <fullName evidence="19">5-methyltetrahydrofolate--homocysteine methyltransferase</fullName>
    </alternativeName>
</protein>
<keyword evidence="10" id="KW-0028">Amino-acid biosynthesis</keyword>
<dbReference type="EC" id="2.1.1.13" evidence="7"/>
<evidence type="ECO:0000256" key="4">
    <source>
        <dbReference type="ARBA" id="ARBA00005178"/>
    </source>
</evidence>
<evidence type="ECO:0000256" key="17">
    <source>
        <dbReference type="ARBA" id="ARBA00023285"/>
    </source>
</evidence>
<keyword evidence="26" id="KW-1185">Reference proteome</keyword>
<dbReference type="RefSeq" id="WP_055941606.1">
    <property type="nucleotide sequence ID" value="NZ_JAQDDZ010000021.1"/>
</dbReference>
<dbReference type="PANTHER" id="PTHR45833">
    <property type="entry name" value="METHIONINE SYNTHASE"/>
    <property type="match status" value="1"/>
</dbReference>
<dbReference type="InterPro" id="IPR011005">
    <property type="entry name" value="Dihydropteroate_synth-like_sf"/>
</dbReference>
<evidence type="ECO:0000259" key="22">
    <source>
        <dbReference type="PROSITE" id="PS50972"/>
    </source>
</evidence>
<dbReference type="Pfam" id="PF02310">
    <property type="entry name" value="B12-binding"/>
    <property type="match status" value="1"/>
</dbReference>
<comment type="similarity">
    <text evidence="6">Belongs to the methylamine corrinoid protein family.</text>
</comment>
<dbReference type="InterPro" id="IPR036594">
    <property type="entry name" value="Meth_synthase_dom"/>
</dbReference>
<feature type="binding site" evidence="20">
    <location>
        <position position="285"/>
    </location>
    <ligand>
        <name>Zn(2+)</name>
        <dbReference type="ChEBI" id="CHEBI:29105"/>
    </ligand>
</feature>
<dbReference type="GO" id="GO:0046653">
    <property type="term" value="P:tetrahydrofolate metabolic process"/>
    <property type="evidence" value="ECO:0007669"/>
    <property type="project" value="TreeGrafter"/>
</dbReference>
<keyword evidence="14 20" id="KW-0479">Metal-binding</keyword>
<gene>
    <name evidence="25" type="ORF">APZ18_03410</name>
</gene>
<dbReference type="PROSITE" id="PS51337">
    <property type="entry name" value="B12_BINDING_NTER"/>
    <property type="match status" value="1"/>
</dbReference>
<dbReference type="InterPro" id="IPR006158">
    <property type="entry name" value="Cobalamin-bd"/>
</dbReference>
<dbReference type="Pfam" id="PF02574">
    <property type="entry name" value="S-methyl_trans"/>
    <property type="match status" value="1"/>
</dbReference>
<dbReference type="InterPro" id="IPR036724">
    <property type="entry name" value="Cobalamin-bd_sf"/>
</dbReference>
<evidence type="ECO:0000256" key="9">
    <source>
        <dbReference type="ARBA" id="ARBA00022603"/>
    </source>
</evidence>
<dbReference type="PROSITE" id="PS51332">
    <property type="entry name" value="B12_BINDING"/>
    <property type="match status" value="1"/>
</dbReference>
<evidence type="ECO:0000256" key="2">
    <source>
        <dbReference type="ARBA" id="ARBA00001947"/>
    </source>
</evidence>
<dbReference type="FunFam" id="3.40.50.280:FF:000003">
    <property type="entry name" value="Dimethylamine methyltransferase corrinoid protein"/>
    <property type="match status" value="1"/>
</dbReference>
<feature type="domain" description="B12-binding N-terminal" evidence="24">
    <location>
        <begin position="621"/>
        <end position="715"/>
    </location>
</feature>
<keyword evidence="11" id="KW-0846">Cobalamin</keyword>
<dbReference type="PANTHER" id="PTHR45833:SF1">
    <property type="entry name" value="METHIONINE SYNTHASE"/>
    <property type="match status" value="1"/>
</dbReference>
<evidence type="ECO:0000256" key="10">
    <source>
        <dbReference type="ARBA" id="ARBA00022605"/>
    </source>
</evidence>
<comment type="cofactor">
    <cofactor evidence="3">
        <name>methylcob(III)alamin</name>
        <dbReference type="ChEBI" id="CHEBI:28115"/>
    </cofactor>
</comment>
<keyword evidence="17" id="KW-0170">Cobalt</keyword>
<evidence type="ECO:0000259" key="24">
    <source>
        <dbReference type="PROSITE" id="PS51337"/>
    </source>
</evidence>
<dbReference type="SUPFAM" id="SSF51717">
    <property type="entry name" value="Dihydropteroate synthetase-like"/>
    <property type="match status" value="1"/>
</dbReference>
<dbReference type="PIRSF" id="PIRSF037472">
    <property type="entry name" value="DHPS_mtfrase"/>
    <property type="match status" value="1"/>
</dbReference>
<comment type="similarity">
    <text evidence="5">Belongs to the vitamin-B12 dependent methionine synthase family.</text>
</comment>
<feature type="domain" description="Hcy-binding" evidence="21">
    <location>
        <begin position="3"/>
        <end position="299"/>
    </location>
</feature>
<name>A0AAW3JUJ6_9FIRM</name>
<dbReference type="GO" id="GO:0005829">
    <property type="term" value="C:cytosol"/>
    <property type="evidence" value="ECO:0007669"/>
    <property type="project" value="TreeGrafter"/>
</dbReference>
<organism evidence="25 26">
    <name type="scientific">Butyribacter intestini</name>
    <dbReference type="NCBI Taxonomy" id="1703332"/>
    <lineage>
        <taxon>Bacteria</taxon>
        <taxon>Bacillati</taxon>
        <taxon>Bacillota</taxon>
        <taxon>Clostridia</taxon>
        <taxon>Lachnospirales</taxon>
        <taxon>Lachnospiraceae</taxon>
        <taxon>Butyribacter</taxon>
    </lineage>
</organism>
<evidence type="ECO:0000256" key="6">
    <source>
        <dbReference type="ARBA" id="ARBA00010854"/>
    </source>
</evidence>
<evidence type="ECO:0000256" key="5">
    <source>
        <dbReference type="ARBA" id="ARBA00010398"/>
    </source>
</evidence>
<dbReference type="SUPFAM" id="SSF52242">
    <property type="entry name" value="Cobalamin (vitamin B12)-binding domain"/>
    <property type="match status" value="1"/>
</dbReference>
<keyword evidence="12 20" id="KW-0808">Transferase</keyword>
<dbReference type="InterPro" id="IPR036589">
    <property type="entry name" value="HCY_dom_sf"/>
</dbReference>
<evidence type="ECO:0000259" key="23">
    <source>
        <dbReference type="PROSITE" id="PS51332"/>
    </source>
</evidence>
<proteinExistence type="inferred from homology"/>
<dbReference type="GO" id="GO:0031419">
    <property type="term" value="F:cobalamin binding"/>
    <property type="evidence" value="ECO:0007669"/>
    <property type="project" value="UniProtKB-KW"/>
</dbReference>
<reference evidence="25 26" key="1">
    <citation type="submission" date="2015-10" db="EMBL/GenBank/DDBJ databases">
        <title>Butyribacter intestini gen. nov., sp. nov., a butyric acid-producing bacterium of the family Lachnospiraceae isolated from the human faeces.</title>
        <authorList>
            <person name="Zou Y."/>
            <person name="Xue W."/>
            <person name="Luo G."/>
            <person name="Lv M."/>
        </authorList>
    </citation>
    <scope>NUCLEOTIDE SEQUENCE [LARGE SCALE GENOMIC DNA]</scope>
    <source>
        <strain evidence="25 26">TF01-11</strain>
    </source>
</reference>
<dbReference type="Pfam" id="PF00809">
    <property type="entry name" value="Pterin_bind"/>
    <property type="match status" value="1"/>
</dbReference>
<dbReference type="InterPro" id="IPR000489">
    <property type="entry name" value="Pterin-binding_dom"/>
</dbReference>
<dbReference type="PROSITE" id="PS50970">
    <property type="entry name" value="HCY"/>
    <property type="match status" value="1"/>
</dbReference>
<evidence type="ECO:0000256" key="18">
    <source>
        <dbReference type="ARBA" id="ARBA00025552"/>
    </source>
</evidence>
<feature type="domain" description="B12-binding" evidence="23">
    <location>
        <begin position="716"/>
        <end position="842"/>
    </location>
</feature>
<dbReference type="AlphaFoldDB" id="A0AAW3JUJ6"/>
<keyword evidence="13" id="KW-0949">S-adenosyl-L-methionine</keyword>
<evidence type="ECO:0000256" key="14">
    <source>
        <dbReference type="ARBA" id="ARBA00022723"/>
    </source>
</evidence>
<dbReference type="Proteomes" id="UP000050833">
    <property type="component" value="Unassembled WGS sequence"/>
</dbReference>
<dbReference type="EMBL" id="LLKB01000001">
    <property type="protein sequence ID" value="KQC86248.1"/>
    <property type="molecule type" value="Genomic_DNA"/>
</dbReference>
<keyword evidence="9 20" id="KW-0489">Methyltransferase</keyword>
<dbReference type="SUPFAM" id="SSF47644">
    <property type="entry name" value="Methionine synthase domain"/>
    <property type="match status" value="1"/>
</dbReference>
<evidence type="ECO:0000256" key="12">
    <source>
        <dbReference type="ARBA" id="ARBA00022679"/>
    </source>
</evidence>
<evidence type="ECO:0000256" key="11">
    <source>
        <dbReference type="ARBA" id="ARBA00022628"/>
    </source>
</evidence>
<dbReference type="InterPro" id="IPR050554">
    <property type="entry name" value="Met_Synthase/Corrinoid"/>
</dbReference>
<dbReference type="GO" id="GO:0050667">
    <property type="term" value="P:homocysteine metabolic process"/>
    <property type="evidence" value="ECO:0007669"/>
    <property type="project" value="TreeGrafter"/>
</dbReference>
<evidence type="ECO:0000256" key="1">
    <source>
        <dbReference type="ARBA" id="ARBA00001700"/>
    </source>
</evidence>
<dbReference type="Gene3D" id="3.20.20.330">
    <property type="entry name" value="Homocysteine-binding-like domain"/>
    <property type="match status" value="1"/>
</dbReference>
<dbReference type="Gene3D" id="3.20.20.20">
    <property type="entry name" value="Dihydropteroate synthase-like"/>
    <property type="match status" value="1"/>
</dbReference>
<dbReference type="InterPro" id="IPR003759">
    <property type="entry name" value="Cbl-bd_cap"/>
</dbReference>
<dbReference type="PROSITE" id="PS50972">
    <property type="entry name" value="PTERIN_BINDING"/>
    <property type="match status" value="1"/>
</dbReference>
<comment type="cofactor">
    <cofactor evidence="2 20">
        <name>Zn(2+)</name>
        <dbReference type="ChEBI" id="CHEBI:29105"/>
    </cofactor>
</comment>
<feature type="binding site" evidence="20">
    <location>
        <position position="284"/>
    </location>
    <ligand>
        <name>Zn(2+)</name>
        <dbReference type="ChEBI" id="CHEBI:29105"/>
    </ligand>
</feature>
<dbReference type="Gene3D" id="3.40.50.280">
    <property type="entry name" value="Cobalamin-binding domain"/>
    <property type="match status" value="1"/>
</dbReference>
<dbReference type="GO" id="GO:0008705">
    <property type="term" value="F:methionine synthase activity"/>
    <property type="evidence" value="ECO:0007669"/>
    <property type="project" value="UniProtKB-EC"/>
</dbReference>
<comment type="caution">
    <text evidence="25">The sequence shown here is derived from an EMBL/GenBank/DDBJ whole genome shotgun (WGS) entry which is preliminary data.</text>
</comment>
<evidence type="ECO:0000256" key="19">
    <source>
        <dbReference type="ARBA" id="ARBA00031040"/>
    </source>
</evidence>
<dbReference type="SMART" id="SM01018">
    <property type="entry name" value="B12-binding_2"/>
    <property type="match status" value="1"/>
</dbReference>
<dbReference type="SUPFAM" id="SSF82282">
    <property type="entry name" value="Homocysteine S-methyltransferase"/>
    <property type="match status" value="1"/>
</dbReference>
<evidence type="ECO:0000256" key="7">
    <source>
        <dbReference type="ARBA" id="ARBA00012032"/>
    </source>
</evidence>
<dbReference type="CDD" id="cd02070">
    <property type="entry name" value="corrinoid_protein_B12-BD"/>
    <property type="match status" value="1"/>
</dbReference>
<feature type="binding site" evidence="20">
    <location>
        <position position="219"/>
    </location>
    <ligand>
        <name>Zn(2+)</name>
        <dbReference type="ChEBI" id="CHEBI:29105"/>
    </ligand>
</feature>
<evidence type="ECO:0000256" key="8">
    <source>
        <dbReference type="ARBA" id="ARBA00013998"/>
    </source>
</evidence>
<feature type="domain" description="Pterin-binding" evidence="22">
    <location>
        <begin position="337"/>
        <end position="582"/>
    </location>
</feature>